<accession>A0A9W8TU83</accession>
<keyword evidence="3" id="KW-1185">Reference proteome</keyword>
<gene>
    <name evidence="2" type="ORF">DFH05DRAFT_1529080</name>
</gene>
<sequence>MSTDSNQNPPSNSNISRPPPRYQTKLDDSRAALSSDLNQNPPSNSNTSPRHQAKFDESQLPRRPATTAAEVPFTTTITGTFFAGAHHFGIHGGEFTHTAGNLYKTIRSDHSTRSNFDNTYGHDYSGSGNRANNYHGAYNDQREFRSQRYEATFMDTQFVSRGRGRGQSQGRGRGPHFNPRQNDAYGPNFIHEPSPQQAHPYGQPNIDERPLTAPLMLESREAVRERDFDLYAFDRVYNVYAEPEETSGYPLPTAPPVNAAARSIQDDVTMDDADNADGKRREPYDDSPTEALRSATAPTSEE</sequence>
<feature type="compositionally biased region" description="Low complexity" evidence="1">
    <location>
        <begin position="1"/>
        <end position="16"/>
    </location>
</feature>
<organism evidence="2 3">
    <name type="scientific">Lentinula detonsa</name>
    <dbReference type="NCBI Taxonomy" id="2804962"/>
    <lineage>
        <taxon>Eukaryota</taxon>
        <taxon>Fungi</taxon>
        <taxon>Dikarya</taxon>
        <taxon>Basidiomycota</taxon>
        <taxon>Agaricomycotina</taxon>
        <taxon>Agaricomycetes</taxon>
        <taxon>Agaricomycetidae</taxon>
        <taxon>Agaricales</taxon>
        <taxon>Marasmiineae</taxon>
        <taxon>Omphalotaceae</taxon>
        <taxon>Lentinula</taxon>
    </lineage>
</organism>
<feature type="region of interest" description="Disordered" evidence="1">
    <location>
        <begin position="161"/>
        <end position="203"/>
    </location>
</feature>
<proteinExistence type="predicted"/>
<protein>
    <submittedName>
        <fullName evidence="2">Uncharacterized protein</fullName>
    </submittedName>
</protein>
<evidence type="ECO:0000256" key="1">
    <source>
        <dbReference type="SAM" id="MobiDB-lite"/>
    </source>
</evidence>
<feature type="region of interest" description="Disordered" evidence="1">
    <location>
        <begin position="1"/>
        <end position="68"/>
    </location>
</feature>
<name>A0A9W8TU83_9AGAR</name>
<evidence type="ECO:0000313" key="2">
    <source>
        <dbReference type="EMBL" id="KAJ3740481.1"/>
    </source>
</evidence>
<feature type="region of interest" description="Disordered" evidence="1">
    <location>
        <begin position="244"/>
        <end position="302"/>
    </location>
</feature>
<evidence type="ECO:0000313" key="3">
    <source>
        <dbReference type="Proteomes" id="UP001142393"/>
    </source>
</evidence>
<feature type="compositionally biased region" description="Low complexity" evidence="1">
    <location>
        <begin position="40"/>
        <end position="49"/>
    </location>
</feature>
<dbReference type="EMBL" id="JANVFU010000014">
    <property type="protein sequence ID" value="KAJ3740481.1"/>
    <property type="molecule type" value="Genomic_DNA"/>
</dbReference>
<dbReference type="Proteomes" id="UP001142393">
    <property type="component" value="Unassembled WGS sequence"/>
</dbReference>
<dbReference type="AlphaFoldDB" id="A0A9W8TU83"/>
<reference evidence="2 3" key="1">
    <citation type="journal article" date="2023" name="Proc. Natl. Acad. Sci. U.S.A.">
        <title>A global phylogenomic analysis of the shiitake genus Lentinula.</title>
        <authorList>
            <person name="Sierra-Patev S."/>
            <person name="Min B."/>
            <person name="Naranjo-Ortiz M."/>
            <person name="Looney B."/>
            <person name="Konkel Z."/>
            <person name="Slot J.C."/>
            <person name="Sakamoto Y."/>
            <person name="Steenwyk J.L."/>
            <person name="Rokas A."/>
            <person name="Carro J."/>
            <person name="Camarero S."/>
            <person name="Ferreira P."/>
            <person name="Molpeceres G."/>
            <person name="Ruiz-Duenas F.J."/>
            <person name="Serrano A."/>
            <person name="Henrissat B."/>
            <person name="Drula E."/>
            <person name="Hughes K.W."/>
            <person name="Mata J.L."/>
            <person name="Ishikawa N.K."/>
            <person name="Vargas-Isla R."/>
            <person name="Ushijima S."/>
            <person name="Smith C.A."/>
            <person name="Donoghue J."/>
            <person name="Ahrendt S."/>
            <person name="Andreopoulos W."/>
            <person name="He G."/>
            <person name="LaButti K."/>
            <person name="Lipzen A."/>
            <person name="Ng V."/>
            <person name="Riley R."/>
            <person name="Sandor L."/>
            <person name="Barry K."/>
            <person name="Martinez A.T."/>
            <person name="Xiao Y."/>
            <person name="Gibbons J.G."/>
            <person name="Terashima K."/>
            <person name="Grigoriev I.V."/>
            <person name="Hibbett D."/>
        </authorList>
    </citation>
    <scope>NUCLEOTIDE SEQUENCE [LARGE SCALE GENOMIC DNA]</scope>
    <source>
        <strain evidence="2 3">TFB7810</strain>
    </source>
</reference>
<comment type="caution">
    <text evidence="2">The sequence shown here is derived from an EMBL/GenBank/DDBJ whole genome shotgun (WGS) entry which is preliminary data.</text>
</comment>